<feature type="region of interest" description="Disordered" evidence="1">
    <location>
        <begin position="106"/>
        <end position="128"/>
    </location>
</feature>
<keyword evidence="3" id="KW-0808">Transferase</keyword>
<evidence type="ECO:0000256" key="1">
    <source>
        <dbReference type="SAM" id="MobiDB-lite"/>
    </source>
</evidence>
<gene>
    <name evidence="3" type="ORF">RF55_10137</name>
</gene>
<dbReference type="SUPFAM" id="SSF56219">
    <property type="entry name" value="DNase I-like"/>
    <property type="match status" value="1"/>
</dbReference>
<name>A0A0J7KIQ4_LASNI</name>
<dbReference type="EMBL" id="LBMM01006994">
    <property type="protein sequence ID" value="KMQ90132.1"/>
    <property type="molecule type" value="Genomic_DNA"/>
</dbReference>
<evidence type="ECO:0000259" key="2">
    <source>
        <dbReference type="PROSITE" id="PS50878"/>
    </source>
</evidence>
<dbReference type="PANTHER" id="PTHR19446">
    <property type="entry name" value="REVERSE TRANSCRIPTASES"/>
    <property type="match status" value="1"/>
</dbReference>
<dbReference type="AlphaFoldDB" id="A0A0J7KIQ4"/>
<organism evidence="3 4">
    <name type="scientific">Lasius niger</name>
    <name type="common">Black garden ant</name>
    <dbReference type="NCBI Taxonomy" id="67767"/>
    <lineage>
        <taxon>Eukaryota</taxon>
        <taxon>Metazoa</taxon>
        <taxon>Ecdysozoa</taxon>
        <taxon>Arthropoda</taxon>
        <taxon>Hexapoda</taxon>
        <taxon>Insecta</taxon>
        <taxon>Pterygota</taxon>
        <taxon>Neoptera</taxon>
        <taxon>Endopterygota</taxon>
        <taxon>Hymenoptera</taxon>
        <taxon>Apocrita</taxon>
        <taxon>Aculeata</taxon>
        <taxon>Formicoidea</taxon>
        <taxon>Formicidae</taxon>
        <taxon>Formicinae</taxon>
        <taxon>Lasius</taxon>
        <taxon>Lasius</taxon>
    </lineage>
</organism>
<dbReference type="GO" id="GO:0003964">
    <property type="term" value="F:RNA-directed DNA polymerase activity"/>
    <property type="evidence" value="ECO:0007669"/>
    <property type="project" value="UniProtKB-KW"/>
</dbReference>
<evidence type="ECO:0000313" key="3">
    <source>
        <dbReference type="EMBL" id="KMQ90132.1"/>
    </source>
</evidence>
<dbReference type="PROSITE" id="PS50878">
    <property type="entry name" value="RT_POL"/>
    <property type="match status" value="1"/>
</dbReference>
<dbReference type="Pfam" id="PF00078">
    <property type="entry name" value="RVT_1"/>
    <property type="match status" value="1"/>
</dbReference>
<feature type="non-terminal residue" evidence="3">
    <location>
        <position position="600"/>
    </location>
</feature>
<keyword evidence="3" id="KW-0548">Nucleotidyltransferase</keyword>
<dbReference type="InterPro" id="IPR036691">
    <property type="entry name" value="Endo/exonu/phosph_ase_sf"/>
</dbReference>
<dbReference type="SUPFAM" id="SSF56672">
    <property type="entry name" value="DNA/RNA polymerases"/>
    <property type="match status" value="1"/>
</dbReference>
<protein>
    <submittedName>
        <fullName evidence="3">Reverse transcriptase</fullName>
    </submittedName>
</protein>
<proteinExistence type="predicted"/>
<reference evidence="3 4" key="1">
    <citation type="submission" date="2015-04" db="EMBL/GenBank/DDBJ databases">
        <title>Lasius niger genome sequencing.</title>
        <authorList>
            <person name="Konorov E.A."/>
            <person name="Nikitin M.A."/>
            <person name="Kirill M.V."/>
            <person name="Chang P."/>
        </authorList>
    </citation>
    <scope>NUCLEOTIDE SEQUENCE [LARGE SCALE GENOMIC DNA]</scope>
    <source>
        <tissue evidence="3">Whole</tissue>
    </source>
</reference>
<accession>A0A0J7KIQ4</accession>
<sequence>MEWRCGIGIAAEPYKVPEGHPCWAGDEIGSVAITWMNVKGSPPCTKIGKGRGYVAVEWGPILLIGCYLPPSLGPAQYEQTLDELEVFLRNRLPHLAIVAGDFNAKGGRRQDQEVGPQEDGSGQADGCRPLGDLARYTITSDGGYSGPGGVLRGMMEDACDFAMPRARPKPRRAAYWWSTEIAEMRRSSVAARRRFTKVRRRGDDARTKEALGAYRLARNALSAAVRKAKAGAWDEQLLTLSSDPWGRPYRIVMNKMRRWAPAVTESLDPRFLEEVVNTLSPVVQVIPRRGNELWEWGEELEVSGGELARIAKRLRARGNKAPGPNGIPGRVWAKALDLLSEFMRQLFSSCLRQGCFPPAWEQANPVLIPKGGRPEVTPSAYRPICLLDEAGKMLERVIADRLAQHLRMEGPDLHEEQYGFREGRSTTDAILRVGSFVESEIEEGRVVVAVSLDIVNAFNTLPWVKVGDALAYHRVPQYLVEIIGSYFENRGLRYQDKTGTDCGRQMYCGVPQESVLGPLLWDLAYDRVLRSALPPGCRVVCYADDTLVLAGGNNWGEAAGTAEVAVACAVRSIRDMGLKVSPQKTEATYFHGARKKAPRA</sequence>
<feature type="domain" description="Reverse transcriptase" evidence="2">
    <location>
        <begin position="349"/>
        <end position="600"/>
    </location>
</feature>
<evidence type="ECO:0000313" key="4">
    <source>
        <dbReference type="Proteomes" id="UP000036403"/>
    </source>
</evidence>
<keyword evidence="3" id="KW-0695">RNA-directed DNA polymerase</keyword>
<dbReference type="Gene3D" id="3.60.10.10">
    <property type="entry name" value="Endonuclease/exonuclease/phosphatase"/>
    <property type="match status" value="1"/>
</dbReference>
<dbReference type="OrthoDB" id="7555171at2759"/>
<comment type="caution">
    <text evidence="3">The sequence shown here is derived from an EMBL/GenBank/DDBJ whole genome shotgun (WGS) entry which is preliminary data.</text>
</comment>
<dbReference type="STRING" id="67767.A0A0J7KIQ4"/>
<dbReference type="InterPro" id="IPR043502">
    <property type="entry name" value="DNA/RNA_pol_sf"/>
</dbReference>
<dbReference type="CDD" id="cd01650">
    <property type="entry name" value="RT_nLTR_like"/>
    <property type="match status" value="1"/>
</dbReference>
<dbReference type="InterPro" id="IPR000477">
    <property type="entry name" value="RT_dom"/>
</dbReference>
<dbReference type="PaxDb" id="67767-A0A0J7KIQ4"/>
<dbReference type="Proteomes" id="UP000036403">
    <property type="component" value="Unassembled WGS sequence"/>
</dbReference>
<keyword evidence="4" id="KW-1185">Reference proteome</keyword>